<dbReference type="GO" id="GO:0005634">
    <property type="term" value="C:nucleus"/>
    <property type="evidence" value="ECO:0007669"/>
    <property type="project" value="UniProtKB-SubCell"/>
</dbReference>
<dbReference type="OrthoDB" id="6159439at2759"/>
<dbReference type="InterPro" id="IPR045224">
    <property type="entry name" value="HDZip_class_I_plant"/>
</dbReference>
<feature type="compositionally biased region" description="Polar residues" evidence="6">
    <location>
        <begin position="324"/>
        <end position="340"/>
    </location>
</feature>
<dbReference type="GO" id="GO:0045893">
    <property type="term" value="P:positive regulation of DNA-templated transcription"/>
    <property type="evidence" value="ECO:0007669"/>
    <property type="project" value="TreeGrafter"/>
</dbReference>
<feature type="compositionally biased region" description="Basic and acidic residues" evidence="6">
    <location>
        <begin position="91"/>
        <end position="108"/>
    </location>
</feature>
<feature type="region of interest" description="Disordered" evidence="6">
    <location>
        <begin position="627"/>
        <end position="692"/>
    </location>
</feature>
<reference evidence="8 10" key="1">
    <citation type="submission" date="2017-11" db="EMBL/GenBank/DDBJ databases">
        <title>The genome of Rhizophagus clarus HR1 reveals common genetic basis of auxotrophy among arbuscular mycorrhizal fungi.</title>
        <authorList>
            <person name="Kobayashi Y."/>
        </authorList>
    </citation>
    <scope>NUCLEOTIDE SEQUENCE [LARGE SCALE GENOMIC DNA]</scope>
    <source>
        <strain evidence="8 10">HR1</strain>
    </source>
</reference>
<accession>A0A2Z6QXT6</accession>
<dbReference type="Proteomes" id="UP000247702">
    <property type="component" value="Unassembled WGS sequence"/>
</dbReference>
<keyword evidence="4 5" id="KW-0539">Nucleus</keyword>
<evidence type="ECO:0000256" key="1">
    <source>
        <dbReference type="ARBA" id="ARBA00023015"/>
    </source>
</evidence>
<dbReference type="InterPro" id="IPR009057">
    <property type="entry name" value="Homeodomain-like_sf"/>
</dbReference>
<feature type="compositionally biased region" description="Low complexity" evidence="6">
    <location>
        <begin position="708"/>
        <end position="720"/>
    </location>
</feature>
<evidence type="ECO:0000313" key="10">
    <source>
        <dbReference type="Proteomes" id="UP000247702"/>
    </source>
</evidence>
<dbReference type="EMBL" id="BEXD01001494">
    <property type="protein sequence ID" value="GBB94375.1"/>
    <property type="molecule type" value="Genomic_DNA"/>
</dbReference>
<feature type="compositionally biased region" description="Basic and acidic residues" evidence="6">
    <location>
        <begin position="345"/>
        <end position="357"/>
    </location>
</feature>
<feature type="region of interest" description="Disordered" evidence="6">
    <location>
        <begin position="250"/>
        <end position="306"/>
    </location>
</feature>
<dbReference type="EMBL" id="BLAL01000178">
    <property type="protein sequence ID" value="GES88317.1"/>
    <property type="molecule type" value="Genomic_DNA"/>
</dbReference>
<feature type="compositionally biased region" description="Low complexity" evidence="6">
    <location>
        <begin position="1"/>
        <end position="22"/>
    </location>
</feature>
<proteinExistence type="inferred from homology"/>
<evidence type="ECO:0000256" key="4">
    <source>
        <dbReference type="PROSITE-ProRule" id="PRU00108"/>
    </source>
</evidence>
<feature type="compositionally biased region" description="Polar residues" evidence="6">
    <location>
        <begin position="193"/>
        <end position="204"/>
    </location>
</feature>
<dbReference type="PANTHER" id="PTHR24326:SF606">
    <property type="entry name" value="HOMEOBOX-LEUCINE ZIPPER PROTEIN ATHB-54"/>
    <property type="match status" value="1"/>
</dbReference>
<feature type="region of interest" description="Disordered" evidence="6">
    <location>
        <begin position="708"/>
        <end position="791"/>
    </location>
</feature>
<reference evidence="9" key="2">
    <citation type="submission" date="2019-10" db="EMBL/GenBank/DDBJ databases">
        <title>Conservation and host-specific expression of non-tandemly repeated heterogenous ribosome RNA gene in arbuscular mycorrhizal fungi.</title>
        <authorList>
            <person name="Maeda T."/>
            <person name="Kobayashi Y."/>
            <person name="Nakagawa T."/>
            <person name="Ezawa T."/>
            <person name="Yamaguchi K."/>
            <person name="Bino T."/>
            <person name="Nishimoto Y."/>
            <person name="Shigenobu S."/>
            <person name="Kawaguchi M."/>
        </authorList>
    </citation>
    <scope>NUCLEOTIDE SEQUENCE</scope>
    <source>
        <strain evidence="9">HR1</strain>
    </source>
</reference>
<dbReference type="Proteomes" id="UP000615446">
    <property type="component" value="Unassembled WGS sequence"/>
</dbReference>
<feature type="region of interest" description="Disordered" evidence="6">
    <location>
        <begin position="324"/>
        <end position="360"/>
    </location>
</feature>
<evidence type="ECO:0000256" key="3">
    <source>
        <dbReference type="ARBA" id="ARBA00025748"/>
    </source>
</evidence>
<keyword evidence="4 5" id="KW-0371">Homeobox</keyword>
<feature type="compositionally biased region" description="Low complexity" evidence="6">
    <location>
        <begin position="399"/>
        <end position="431"/>
    </location>
</feature>
<dbReference type="GO" id="GO:0043565">
    <property type="term" value="F:sequence-specific DNA binding"/>
    <property type="evidence" value="ECO:0007669"/>
    <property type="project" value="TreeGrafter"/>
</dbReference>
<name>A0A2Z6QXT6_9GLOM</name>
<organism evidence="8 10">
    <name type="scientific">Rhizophagus clarus</name>
    <dbReference type="NCBI Taxonomy" id="94130"/>
    <lineage>
        <taxon>Eukaryota</taxon>
        <taxon>Fungi</taxon>
        <taxon>Fungi incertae sedis</taxon>
        <taxon>Mucoromycota</taxon>
        <taxon>Glomeromycotina</taxon>
        <taxon>Glomeromycetes</taxon>
        <taxon>Glomerales</taxon>
        <taxon>Glomeraceae</taxon>
        <taxon>Rhizophagus</taxon>
    </lineage>
</organism>
<feature type="region of interest" description="Disordered" evidence="6">
    <location>
        <begin position="69"/>
        <end position="112"/>
    </location>
</feature>
<dbReference type="GO" id="GO:0003700">
    <property type="term" value="F:DNA-binding transcription factor activity"/>
    <property type="evidence" value="ECO:0007669"/>
    <property type="project" value="InterPro"/>
</dbReference>
<dbReference type="InterPro" id="IPR001356">
    <property type="entry name" value="HD"/>
</dbReference>
<keyword evidence="10" id="KW-1185">Reference proteome</keyword>
<protein>
    <submittedName>
        <fullName evidence="9">Homeobox-domain-containing protein</fullName>
    </submittedName>
</protein>
<dbReference type="Gene3D" id="1.10.10.60">
    <property type="entry name" value="Homeodomain-like"/>
    <property type="match status" value="1"/>
</dbReference>
<comment type="similarity">
    <text evidence="3">Belongs to the HD-ZIP homeobox family. Class I subfamily.</text>
</comment>
<comment type="subcellular location">
    <subcellularLocation>
        <location evidence="4 5">Nucleus</location>
    </subcellularLocation>
</comment>
<sequence length="864" mass="96849">MVSISSISATSSSSTTTSSRTTMPSQLQQHHHDNVVLDDINVVSNQSNNSIMGNTMNNVKNTHNNRQLLFNNHDPQQNQQHHNESSSYSRRNREDDKKIDYNNKRNDDNNEGTIINYKSNTIDNNNKIINNNNNHLLNSSSSNSFPRRKSSVLEISSLLCELPTNLPYDSPPSSVDEDSCMDDVSSHLGDTESLGSPFSFNNKNTSTPATTPPYSPPSGTTTTTVDREKRLIINDNDNSNVVNNFHSQYDPQFKNNNNDYHHRQQQQYHHNHESGRYTEQGRFQEDTPWKRPRIMNHDDNSKPLVLPPIRSFASVPDLRLDSNISNGQFVNNHQPSSTPSTPLPDHGKINSPADHHSPQKSWNNLEQFAAITEACRTGSTNSSHVDIMDNSTIRLPPASSLSNNNNHSFENNNNNNVTNNSSIQQQQSSQQPRRSSFDILQTTRYSPYAPSPLSPYVSTRLFSDQRRHSDLSGYPASLSTSPRNDHSENSYLRHHHHQSSPYGYDRDVNRHYVQRSHYNGMHSPPSPNTYSMPHHGGYSMSSHNSHHHLQMSHHHHHHHLGSPYMDPTNSGAMVKAKRKRANASQLKVLNQVFQHTFFPSTELRIQLGKQLGMSPRTVQIWFQNKRQSWRSKSRATTNSSMKDDEGQIDDGNLDVEGNVNNNNENLISRRSSNSSLSCSDDETGRVSIPNSPLENAYARSDYFTRSNNNIENNVNSMQSNGNVSSSTQNPYFGQSQHSNNNNNNNGDYYNNNHRSNSVSAGGNGGNAHVMTHNNPGVITPTSPLPPTSSLTTQLPSPVYSPSGTNERLPPFSSSFAHTPSYTSSTSNSYDPFTTSNRLPAPIMINHRSPTQSSFGYQSTVSTNI</sequence>
<keyword evidence="2" id="KW-0804">Transcription</keyword>
<feature type="compositionally biased region" description="Low complexity" evidence="6">
    <location>
        <begin position="69"/>
        <end position="89"/>
    </location>
</feature>
<keyword evidence="4 5" id="KW-0238">DNA-binding</keyword>
<feature type="region of interest" description="Disordered" evidence="6">
    <location>
        <begin position="468"/>
        <end position="505"/>
    </location>
</feature>
<evidence type="ECO:0000313" key="8">
    <source>
        <dbReference type="EMBL" id="GBB94375.1"/>
    </source>
</evidence>
<feature type="compositionally biased region" description="Polar residues" evidence="6">
    <location>
        <begin position="721"/>
        <end position="738"/>
    </location>
</feature>
<feature type="compositionally biased region" description="Low complexity" evidence="6">
    <location>
        <begin position="739"/>
        <end position="760"/>
    </location>
</feature>
<gene>
    <name evidence="9" type="ORF">RCL2_001527500</name>
    <name evidence="8" type="ORF">RclHR1_23420001</name>
</gene>
<dbReference type="PROSITE" id="PS50071">
    <property type="entry name" value="HOMEOBOX_2"/>
    <property type="match status" value="1"/>
</dbReference>
<dbReference type="PANTHER" id="PTHR24326">
    <property type="entry name" value="HOMEOBOX-LEUCINE ZIPPER PROTEIN"/>
    <property type="match status" value="1"/>
</dbReference>
<feature type="compositionally biased region" description="Basic and acidic residues" evidence="6">
    <location>
        <begin position="282"/>
        <end position="301"/>
    </location>
</feature>
<dbReference type="CDD" id="cd00086">
    <property type="entry name" value="homeodomain"/>
    <property type="match status" value="1"/>
</dbReference>
<evidence type="ECO:0000313" key="9">
    <source>
        <dbReference type="EMBL" id="GES88317.1"/>
    </source>
</evidence>
<dbReference type="Pfam" id="PF00046">
    <property type="entry name" value="Homeodomain"/>
    <property type="match status" value="1"/>
</dbReference>
<evidence type="ECO:0000259" key="7">
    <source>
        <dbReference type="PROSITE" id="PS50071"/>
    </source>
</evidence>
<dbReference type="SMART" id="SM00389">
    <property type="entry name" value="HOX"/>
    <property type="match status" value="1"/>
</dbReference>
<feature type="DNA-binding region" description="Homeobox" evidence="4">
    <location>
        <begin position="574"/>
        <end position="633"/>
    </location>
</feature>
<feature type="compositionally biased region" description="Low complexity" evidence="6">
    <location>
        <begin position="654"/>
        <end position="678"/>
    </location>
</feature>
<evidence type="ECO:0000256" key="2">
    <source>
        <dbReference type="ARBA" id="ARBA00023163"/>
    </source>
</evidence>
<evidence type="ECO:0000256" key="5">
    <source>
        <dbReference type="RuleBase" id="RU000682"/>
    </source>
</evidence>
<dbReference type="SUPFAM" id="SSF46689">
    <property type="entry name" value="Homeodomain-like"/>
    <property type="match status" value="1"/>
</dbReference>
<feature type="region of interest" description="Disordered" evidence="6">
    <location>
        <begin position="1"/>
        <end position="28"/>
    </location>
</feature>
<dbReference type="AlphaFoldDB" id="A0A2Z6QXT6"/>
<comment type="caution">
    <text evidence="8">The sequence shown here is derived from an EMBL/GenBank/DDBJ whole genome shotgun (WGS) entry which is preliminary data.</text>
</comment>
<feature type="region of interest" description="Disordered" evidence="6">
    <location>
        <begin position="169"/>
        <end position="225"/>
    </location>
</feature>
<evidence type="ECO:0000256" key="6">
    <source>
        <dbReference type="SAM" id="MobiDB-lite"/>
    </source>
</evidence>
<keyword evidence="1" id="KW-0805">Transcription regulation</keyword>
<feature type="domain" description="Homeobox" evidence="7">
    <location>
        <begin position="572"/>
        <end position="632"/>
    </location>
</feature>
<feature type="region of interest" description="Disordered" evidence="6">
    <location>
        <begin position="396"/>
        <end position="435"/>
    </location>
</feature>